<organism evidence="2 3">
    <name type="scientific">Zygosaccharomyces rouxii</name>
    <dbReference type="NCBI Taxonomy" id="4956"/>
    <lineage>
        <taxon>Eukaryota</taxon>
        <taxon>Fungi</taxon>
        <taxon>Dikarya</taxon>
        <taxon>Ascomycota</taxon>
        <taxon>Saccharomycotina</taxon>
        <taxon>Saccharomycetes</taxon>
        <taxon>Saccharomycetales</taxon>
        <taxon>Saccharomycetaceae</taxon>
        <taxon>Zygosaccharomyces</taxon>
    </lineage>
</organism>
<dbReference type="OrthoDB" id="58297at2759"/>
<feature type="domain" description="Dienelactone hydrolase" evidence="1">
    <location>
        <begin position="19"/>
        <end position="240"/>
    </location>
</feature>
<comment type="caution">
    <text evidence="2">The sequence shown here is derived from an EMBL/GenBank/DDBJ whole genome shotgun (WGS) entry which is preliminary data.</text>
</comment>
<dbReference type="Gene3D" id="3.40.50.1820">
    <property type="entry name" value="alpha/beta hydrolase"/>
    <property type="match status" value="1"/>
</dbReference>
<evidence type="ECO:0000313" key="2">
    <source>
        <dbReference type="EMBL" id="GAV46763.1"/>
    </source>
</evidence>
<dbReference type="AlphaFoldDB" id="A0A1Q2ZTZ9"/>
<dbReference type="InterPro" id="IPR002925">
    <property type="entry name" value="Dienelactn_hydro"/>
</dbReference>
<proteinExistence type="predicted"/>
<reference evidence="2 3" key="1">
    <citation type="submission" date="2016-08" db="EMBL/GenBank/DDBJ databases">
        <title>Draft genome sequence of allopolyploid Zygosaccharomyces rouxii.</title>
        <authorList>
            <person name="Watanabe J."/>
            <person name="Uehara K."/>
            <person name="Mogi Y."/>
            <person name="Tsukioka Y."/>
        </authorList>
    </citation>
    <scope>NUCLEOTIDE SEQUENCE [LARGE SCALE GENOMIC DNA]</scope>
    <source>
        <strain evidence="2 3">NBRC 110957</strain>
    </source>
</reference>
<dbReference type="eggNOG" id="ENOG502QQFN">
    <property type="taxonomic scope" value="Eukaryota"/>
</dbReference>
<name>A0A1Q2ZTZ9_ZYGRO</name>
<dbReference type="OMA" id="CATCFFP"/>
<dbReference type="Pfam" id="PF01738">
    <property type="entry name" value="DLH"/>
    <property type="match status" value="1"/>
</dbReference>
<evidence type="ECO:0000259" key="1">
    <source>
        <dbReference type="Pfam" id="PF01738"/>
    </source>
</evidence>
<evidence type="ECO:0000313" key="3">
    <source>
        <dbReference type="Proteomes" id="UP000187013"/>
    </source>
</evidence>
<dbReference type="EMBL" id="BDGX01000001">
    <property type="protein sequence ID" value="GAV46763.1"/>
    <property type="molecule type" value="Genomic_DNA"/>
</dbReference>
<dbReference type="SUPFAM" id="SSF53474">
    <property type="entry name" value="alpha/beta-Hydrolases"/>
    <property type="match status" value="1"/>
</dbReference>
<accession>A0A1Q2ZTZ9</accession>
<sequence length="272" mass="30550">MLITETFEDVKTSYGTDLRVYIFTPKVHGYPHAKFPGVVLYSEIYQVTGPVRRFAQKIASKGYVVAAPDIYHNFVSPGPLAYDAKGTDDGNEYKIKKPLESYDEDNRLCVDLLYRLPQFGGRIGATGMCLGGHLAFRALLDKRVTCATCFFPTDVHSKTLGLGKNDDTLQRVSQEANADQELVLIFGTWDTHVPPEGRDLIRDQLRKSGVAFSFLEVHAAQHAFIRDESSKGRYDAEITDSCLGFLFEQFNRKLNLTLGEFVPERGELKHVC</sequence>
<dbReference type="Proteomes" id="UP000187013">
    <property type="component" value="Unassembled WGS sequence"/>
</dbReference>
<protein>
    <recommendedName>
        <fullName evidence="1">Dienelactone hydrolase domain-containing protein</fullName>
    </recommendedName>
</protein>
<dbReference type="GO" id="GO:0016787">
    <property type="term" value="F:hydrolase activity"/>
    <property type="evidence" value="ECO:0007669"/>
    <property type="project" value="InterPro"/>
</dbReference>
<dbReference type="PANTHER" id="PTHR47562:SF2">
    <property type="entry name" value="CARBOXYMETHYLENEBUTENOLIDASE-RELATED"/>
    <property type="match status" value="1"/>
</dbReference>
<dbReference type="InterPro" id="IPR029058">
    <property type="entry name" value="AB_hydrolase_fold"/>
</dbReference>
<gene>
    <name evidence="2" type="ORF">ZYGR_0A03580</name>
</gene>
<dbReference type="PANTHER" id="PTHR47562">
    <property type="match status" value="1"/>
</dbReference>